<proteinExistence type="predicted"/>
<keyword evidence="3" id="KW-1185">Reference proteome</keyword>
<evidence type="ECO:0000313" key="3">
    <source>
        <dbReference type="Proteomes" id="UP000887116"/>
    </source>
</evidence>
<dbReference type="AlphaFoldDB" id="A0A8X6LSB6"/>
<comment type="caution">
    <text evidence="2">The sequence shown here is derived from an EMBL/GenBank/DDBJ whole genome shotgun (WGS) entry which is preliminary data.</text>
</comment>
<dbReference type="EMBL" id="BMAO01007735">
    <property type="protein sequence ID" value="GFR18129.1"/>
    <property type="molecule type" value="Genomic_DNA"/>
</dbReference>
<evidence type="ECO:0000256" key="1">
    <source>
        <dbReference type="SAM" id="MobiDB-lite"/>
    </source>
</evidence>
<accession>A0A8X6LSB6</accession>
<protein>
    <submittedName>
        <fullName evidence="2">Uncharacterized protein</fullName>
    </submittedName>
</protein>
<name>A0A8X6LSB6_TRICU</name>
<dbReference type="OrthoDB" id="6465240at2759"/>
<feature type="region of interest" description="Disordered" evidence="1">
    <location>
        <begin position="73"/>
        <end position="158"/>
    </location>
</feature>
<dbReference type="Proteomes" id="UP000887116">
    <property type="component" value="Unassembled WGS sequence"/>
</dbReference>
<feature type="compositionally biased region" description="Acidic residues" evidence="1">
    <location>
        <begin position="77"/>
        <end position="95"/>
    </location>
</feature>
<evidence type="ECO:0000313" key="2">
    <source>
        <dbReference type="EMBL" id="GFR18129.1"/>
    </source>
</evidence>
<sequence length="158" mass="16545">MYAQFTEDQARNQVVQGDTTTKFLALRDGFIDYLKSVDTFTVEKAQSLCILFQSQWLIVASQTGASNDLYMKCVTDGDGDSDESGSESDYSDDSGSDYSISGSSSSSSESDSSSSESDSSSSESDSSSSESDSSSSESDSSSSESDSSSSGSDSNSSE</sequence>
<feature type="compositionally biased region" description="Low complexity" evidence="1">
    <location>
        <begin position="96"/>
        <end position="158"/>
    </location>
</feature>
<organism evidence="2 3">
    <name type="scientific">Trichonephila clavata</name>
    <name type="common">Joro spider</name>
    <name type="synonym">Nephila clavata</name>
    <dbReference type="NCBI Taxonomy" id="2740835"/>
    <lineage>
        <taxon>Eukaryota</taxon>
        <taxon>Metazoa</taxon>
        <taxon>Ecdysozoa</taxon>
        <taxon>Arthropoda</taxon>
        <taxon>Chelicerata</taxon>
        <taxon>Arachnida</taxon>
        <taxon>Araneae</taxon>
        <taxon>Araneomorphae</taxon>
        <taxon>Entelegynae</taxon>
        <taxon>Araneoidea</taxon>
        <taxon>Nephilidae</taxon>
        <taxon>Trichonephila</taxon>
    </lineage>
</organism>
<reference evidence="2" key="1">
    <citation type="submission" date="2020-07" db="EMBL/GenBank/DDBJ databases">
        <title>Multicomponent nature underlies the extraordinary mechanical properties of spider dragline silk.</title>
        <authorList>
            <person name="Kono N."/>
            <person name="Nakamura H."/>
            <person name="Mori M."/>
            <person name="Yoshida Y."/>
            <person name="Ohtoshi R."/>
            <person name="Malay A.D."/>
            <person name="Moran D.A.P."/>
            <person name="Tomita M."/>
            <person name="Numata K."/>
            <person name="Arakawa K."/>
        </authorList>
    </citation>
    <scope>NUCLEOTIDE SEQUENCE</scope>
</reference>
<gene>
    <name evidence="2" type="ORF">TNCT_665181</name>
</gene>